<dbReference type="InterPro" id="IPR016188">
    <property type="entry name" value="PurM-like_N"/>
</dbReference>
<keyword evidence="4" id="KW-0547">Nucleotide-binding</keyword>
<evidence type="ECO:0000256" key="4">
    <source>
        <dbReference type="ARBA" id="ARBA00022741"/>
    </source>
</evidence>
<evidence type="ECO:0000313" key="12">
    <source>
        <dbReference type="Proteomes" id="UP000176665"/>
    </source>
</evidence>
<dbReference type="SUPFAM" id="SSF55326">
    <property type="entry name" value="PurM N-terminal domain-like"/>
    <property type="match status" value="2"/>
</dbReference>
<dbReference type="InterPro" id="IPR036676">
    <property type="entry name" value="PurM-like_C_sf"/>
</dbReference>
<evidence type="ECO:0000259" key="9">
    <source>
        <dbReference type="Pfam" id="PF02769"/>
    </source>
</evidence>
<evidence type="ECO:0000256" key="1">
    <source>
        <dbReference type="ARBA" id="ARBA00022490"/>
    </source>
</evidence>
<organism evidence="11 12">
    <name type="scientific">Candidatus Gottesmanbacteria bacterium RBG_16_37_8</name>
    <dbReference type="NCBI Taxonomy" id="1798371"/>
    <lineage>
        <taxon>Bacteria</taxon>
        <taxon>Candidatus Gottesmaniibacteriota</taxon>
    </lineage>
</organism>
<keyword evidence="7" id="KW-0460">Magnesium</keyword>
<dbReference type="PANTHER" id="PTHR43555:SF1">
    <property type="entry name" value="PHOSPHORIBOSYLFORMYLGLYCINAMIDINE SYNTHASE SUBUNIT PURL"/>
    <property type="match status" value="1"/>
</dbReference>
<evidence type="ECO:0000259" key="10">
    <source>
        <dbReference type="Pfam" id="PF18072"/>
    </source>
</evidence>
<dbReference type="Proteomes" id="UP000176665">
    <property type="component" value="Unassembled WGS sequence"/>
</dbReference>
<name>A0A1F5YQK0_9BACT</name>
<dbReference type="CDD" id="cd02203">
    <property type="entry name" value="PurL_repeat1"/>
    <property type="match status" value="1"/>
</dbReference>
<gene>
    <name evidence="11" type="ORF">A2W14_00315</name>
</gene>
<dbReference type="Gene3D" id="3.90.650.10">
    <property type="entry name" value="PurM-like C-terminal domain"/>
    <property type="match status" value="1"/>
</dbReference>
<sequence length="798" mass="87795">MLFRIEVISTVEDARASIRLKKWQQFSFTGKIKNLFLTDNYTVDKKFSPGQIFKIAELITNPVTQKYLISPIPTVLPAFDWAIEVGYLPGVTDNVANTVKEMISDYHKTKFRNGEGVYSSRTTFINGQIAEKDVKILADSLYNPLIQLIKIKNFRQFVKEKGMSVSIPKVKLAKTSKVTAVNLQLPDEELEIIGKSGIANADGQRRGPLALSLSSMKAIQDYFKKMGRNPTDIEIESLAQTWSEHCKHTIFADPLDDLKDGLFKTYIKGATDEIRKKKGKKDFCVSVFQDNSGAIAFDENYLITHKVETHNSPSALDPFGGAITGIVGVNRDTIGFGLGAKPVANIYGFCFADPRKDVPLYKGKNFTQKMLSSRRIMDGVIEGVNAGGNQSGIPTPLGFLFFDERFRGKPLVFVGTVGLIPKKIKGTLSYQKKAKAEDYIVIVGGRVGKDGVHGATFSSEALDAGSPVSAVQIGDPITQKKFSDALVKEARDLRLYHSITDNGAGGLSCSVAEMAKESGGCLVDIEKVPLKYPGLSPWEIWISESQERMTLAVPPGQWKKLNSLLTSRGVEATVIGKFTASGKCLVKYKGKTIMDIDLKFLHDGRPVKKLTSSFKPLKFPEPLFPDKKNFTADLLSILKRLNIGGFSFISQQYDHLVQASSVLLPLQGRGRINSTSAVFRPILSSQKGVVLSYGLYPTYGDIDPYHMAASAIDTAVRSAIVAGADPDHLALLDNFCWCSSYDPKRLGQLKRAVKACYDYAVLYGTPFISGKDSMFNDFDGFDKNGRPVKISIPPTLLI</sequence>
<keyword evidence="3" id="KW-0479">Metal-binding</keyword>
<evidence type="ECO:0000256" key="2">
    <source>
        <dbReference type="ARBA" id="ARBA00022598"/>
    </source>
</evidence>
<evidence type="ECO:0000313" key="11">
    <source>
        <dbReference type="EMBL" id="OGG02364.1"/>
    </source>
</evidence>
<keyword evidence="2" id="KW-0436">Ligase</keyword>
<evidence type="ECO:0000256" key="6">
    <source>
        <dbReference type="ARBA" id="ARBA00022840"/>
    </source>
</evidence>
<proteinExistence type="inferred from homology"/>
<dbReference type="Gene3D" id="1.10.8.750">
    <property type="entry name" value="Phosphoribosylformylglycinamidine synthase, linker domain"/>
    <property type="match status" value="1"/>
</dbReference>
<dbReference type="Pfam" id="PF18072">
    <property type="entry name" value="FGAR-AT_linker"/>
    <property type="match status" value="1"/>
</dbReference>
<dbReference type="PANTHER" id="PTHR43555">
    <property type="entry name" value="PHOSPHORIBOSYLFORMYLGLYCINAMIDINE SYNTHASE SUBUNIT PURL"/>
    <property type="match status" value="1"/>
</dbReference>
<feature type="domain" description="Phosphoribosylformylglycinamidine synthase linker" evidence="10">
    <location>
        <begin position="205"/>
        <end position="248"/>
    </location>
</feature>
<dbReference type="GO" id="GO:0006189">
    <property type="term" value="P:'de novo' IMP biosynthetic process"/>
    <property type="evidence" value="ECO:0007669"/>
    <property type="project" value="InterPro"/>
</dbReference>
<reference evidence="11 12" key="1">
    <citation type="journal article" date="2016" name="Nat. Commun.">
        <title>Thousands of microbial genomes shed light on interconnected biogeochemical processes in an aquifer system.</title>
        <authorList>
            <person name="Anantharaman K."/>
            <person name="Brown C.T."/>
            <person name="Hug L.A."/>
            <person name="Sharon I."/>
            <person name="Castelle C.J."/>
            <person name="Probst A.J."/>
            <person name="Thomas B.C."/>
            <person name="Singh A."/>
            <person name="Wilkins M.J."/>
            <person name="Karaoz U."/>
            <person name="Brodie E.L."/>
            <person name="Williams K.H."/>
            <person name="Hubbard S.S."/>
            <person name="Banfield J.F."/>
        </authorList>
    </citation>
    <scope>NUCLEOTIDE SEQUENCE [LARGE SCALE GENOMIC DNA]</scope>
</reference>
<comment type="caution">
    <text evidence="11">The sequence shown here is derived from an EMBL/GenBank/DDBJ whole genome shotgun (WGS) entry which is preliminary data.</text>
</comment>
<dbReference type="InterPro" id="IPR041609">
    <property type="entry name" value="PurL_linker"/>
</dbReference>
<dbReference type="InterPro" id="IPR010918">
    <property type="entry name" value="PurM-like_C_dom"/>
</dbReference>
<dbReference type="Pfam" id="PF02769">
    <property type="entry name" value="AIRS_C"/>
    <property type="match status" value="1"/>
</dbReference>
<evidence type="ECO:0000259" key="8">
    <source>
        <dbReference type="Pfam" id="PF00586"/>
    </source>
</evidence>
<dbReference type="AlphaFoldDB" id="A0A1F5YQK0"/>
<keyword evidence="1" id="KW-0963">Cytoplasm</keyword>
<evidence type="ECO:0000256" key="3">
    <source>
        <dbReference type="ARBA" id="ARBA00022723"/>
    </source>
</evidence>
<dbReference type="EMBL" id="MFJA01000065">
    <property type="protein sequence ID" value="OGG02364.1"/>
    <property type="molecule type" value="Genomic_DNA"/>
</dbReference>
<evidence type="ECO:0000256" key="5">
    <source>
        <dbReference type="ARBA" id="ARBA00022755"/>
    </source>
</evidence>
<feature type="domain" description="PurM-like N-terminal" evidence="8">
    <location>
        <begin position="677"/>
        <end position="772"/>
    </location>
</feature>
<protein>
    <submittedName>
        <fullName evidence="11">Phosphoribosylformylglycinamidine synthase</fullName>
    </submittedName>
</protein>
<accession>A0A1F5YQK0</accession>
<feature type="domain" description="PurM-like C-terminal" evidence="9">
    <location>
        <begin position="436"/>
        <end position="584"/>
    </location>
</feature>
<feature type="non-terminal residue" evidence="11">
    <location>
        <position position="798"/>
    </location>
</feature>
<dbReference type="HAMAP" id="MF_00420">
    <property type="entry name" value="PurL_2"/>
    <property type="match status" value="1"/>
</dbReference>
<dbReference type="InterPro" id="IPR036604">
    <property type="entry name" value="PurS-like_sf"/>
</dbReference>
<dbReference type="InterPro" id="IPR010074">
    <property type="entry name" value="PRibForGlyAmidine_synth_PurL"/>
</dbReference>
<dbReference type="STRING" id="1798371.A2W14_00315"/>
<feature type="domain" description="PurM-like N-terminal" evidence="8">
    <location>
        <begin position="290"/>
        <end position="420"/>
    </location>
</feature>
<dbReference type="InterPro" id="IPR036921">
    <property type="entry name" value="PurM-like_N_sf"/>
</dbReference>
<evidence type="ECO:0000256" key="7">
    <source>
        <dbReference type="ARBA" id="ARBA00022842"/>
    </source>
</evidence>
<dbReference type="GO" id="GO:0005524">
    <property type="term" value="F:ATP binding"/>
    <property type="evidence" value="ECO:0007669"/>
    <property type="project" value="UniProtKB-KW"/>
</dbReference>
<dbReference type="Gene3D" id="3.30.1280.10">
    <property type="entry name" value="Phosphoribosylformylglycinamidine synthase subunit PurS"/>
    <property type="match status" value="1"/>
</dbReference>
<dbReference type="GO" id="GO:0004642">
    <property type="term" value="F:phosphoribosylformylglycinamidine synthase activity"/>
    <property type="evidence" value="ECO:0007669"/>
    <property type="project" value="InterPro"/>
</dbReference>
<dbReference type="Pfam" id="PF00586">
    <property type="entry name" value="AIRS"/>
    <property type="match status" value="2"/>
</dbReference>
<dbReference type="Gene3D" id="3.30.1330.10">
    <property type="entry name" value="PurM-like, N-terminal domain"/>
    <property type="match status" value="2"/>
</dbReference>
<dbReference type="GO" id="GO:0046872">
    <property type="term" value="F:metal ion binding"/>
    <property type="evidence" value="ECO:0007669"/>
    <property type="project" value="UniProtKB-KW"/>
</dbReference>
<keyword evidence="6" id="KW-0067">ATP-binding</keyword>
<keyword evidence="5" id="KW-0658">Purine biosynthesis</keyword>
<dbReference type="SUPFAM" id="SSF56042">
    <property type="entry name" value="PurM C-terminal domain-like"/>
    <property type="match status" value="1"/>
</dbReference>